<dbReference type="PANTHER" id="PTHR43428:SF1">
    <property type="entry name" value="ARSENATE REDUCTASE"/>
    <property type="match status" value="1"/>
</dbReference>
<evidence type="ECO:0000256" key="3">
    <source>
        <dbReference type="ARBA" id="ARBA00022849"/>
    </source>
</evidence>
<keyword evidence="3" id="KW-0059">Arsenical resistance</keyword>
<name>A0A7C5EPD2_9BACT</name>
<evidence type="ECO:0000256" key="2">
    <source>
        <dbReference type="ARBA" id="ARBA00022801"/>
    </source>
</evidence>
<dbReference type="SMART" id="SM00226">
    <property type="entry name" value="LMWPc"/>
    <property type="match status" value="1"/>
</dbReference>
<feature type="active site" evidence="4">
    <location>
        <position position="22"/>
    </location>
</feature>
<dbReference type="SUPFAM" id="SSF52788">
    <property type="entry name" value="Phosphotyrosine protein phosphatases I"/>
    <property type="match status" value="1"/>
</dbReference>
<dbReference type="Pfam" id="PF01451">
    <property type="entry name" value="LMWPc"/>
    <property type="match status" value="1"/>
</dbReference>
<sequence>MGEIKGMIPGGLLFVCLGNSCRSIMAEALARHLLGGKVPVASAGLDPLGYIAPLTLEVLAETGVSLKGLYSKGLKDLPFKDFGRLINLSYHPVPSWLTRNWPVEVVNRPVSDPFGGTLEDYRRTREEIRRLLTEELLRDLG</sequence>
<dbReference type="InterPro" id="IPR023485">
    <property type="entry name" value="Ptyr_pPase"/>
</dbReference>
<dbReference type="PANTHER" id="PTHR43428">
    <property type="entry name" value="ARSENATE REDUCTASE"/>
    <property type="match status" value="1"/>
</dbReference>
<evidence type="ECO:0000313" key="6">
    <source>
        <dbReference type="EMBL" id="HGZ11581.1"/>
    </source>
</evidence>
<dbReference type="GO" id="GO:0004725">
    <property type="term" value="F:protein tyrosine phosphatase activity"/>
    <property type="evidence" value="ECO:0007669"/>
    <property type="project" value="InterPro"/>
</dbReference>
<accession>A0A7C5EPD2</accession>
<reference evidence="6" key="1">
    <citation type="journal article" date="2020" name="mSystems">
        <title>Genome- and Community-Level Interaction Insights into Carbon Utilization and Element Cycling Functions of Hydrothermarchaeota in Hydrothermal Sediment.</title>
        <authorList>
            <person name="Zhou Z."/>
            <person name="Liu Y."/>
            <person name="Xu W."/>
            <person name="Pan J."/>
            <person name="Luo Z.H."/>
            <person name="Li M."/>
        </authorList>
    </citation>
    <scope>NUCLEOTIDE SEQUENCE [LARGE SCALE GENOMIC DNA]</scope>
    <source>
        <strain evidence="6">SpSt-853</strain>
    </source>
</reference>
<comment type="caution">
    <text evidence="6">The sequence shown here is derived from an EMBL/GenBank/DDBJ whole genome shotgun (WGS) entry which is preliminary data.</text>
</comment>
<dbReference type="AlphaFoldDB" id="A0A7C5EPD2"/>
<evidence type="ECO:0000256" key="1">
    <source>
        <dbReference type="ARBA" id="ARBA00011063"/>
    </source>
</evidence>
<evidence type="ECO:0000256" key="4">
    <source>
        <dbReference type="PIRSR" id="PIRSR617867-1"/>
    </source>
</evidence>
<feature type="active site" description="Nucleophile" evidence="4">
    <location>
        <position position="16"/>
    </location>
</feature>
<proteinExistence type="inferred from homology"/>
<feature type="domain" description="Phosphotyrosine protein phosphatase I" evidence="5">
    <location>
        <begin position="12"/>
        <end position="138"/>
    </location>
</feature>
<dbReference type="PRINTS" id="PR00719">
    <property type="entry name" value="LMWPTPASE"/>
</dbReference>
<gene>
    <name evidence="6" type="ORF">ENW48_05140</name>
</gene>
<dbReference type="Gene3D" id="3.40.50.2300">
    <property type="match status" value="1"/>
</dbReference>
<dbReference type="GO" id="GO:0046685">
    <property type="term" value="P:response to arsenic-containing substance"/>
    <property type="evidence" value="ECO:0007669"/>
    <property type="project" value="UniProtKB-KW"/>
</dbReference>
<comment type="similarity">
    <text evidence="1">Belongs to the low molecular weight phosphotyrosine protein phosphatase family.</text>
</comment>
<dbReference type="EMBL" id="DTKJ01000039">
    <property type="protein sequence ID" value="HGZ11581.1"/>
    <property type="molecule type" value="Genomic_DNA"/>
</dbReference>
<evidence type="ECO:0000259" key="5">
    <source>
        <dbReference type="SMART" id="SM00226"/>
    </source>
</evidence>
<protein>
    <submittedName>
        <fullName evidence="6">Arsenate reductase ArsC</fullName>
    </submittedName>
</protein>
<dbReference type="InterPro" id="IPR036196">
    <property type="entry name" value="Ptyr_pPase_sf"/>
</dbReference>
<organism evidence="6">
    <name type="scientific">Desulfobacca acetoxidans</name>
    <dbReference type="NCBI Taxonomy" id="60893"/>
    <lineage>
        <taxon>Bacteria</taxon>
        <taxon>Pseudomonadati</taxon>
        <taxon>Thermodesulfobacteriota</taxon>
        <taxon>Desulfobaccia</taxon>
        <taxon>Desulfobaccales</taxon>
        <taxon>Desulfobaccaceae</taxon>
        <taxon>Desulfobacca</taxon>
    </lineage>
</organism>
<dbReference type="InterPro" id="IPR017867">
    <property type="entry name" value="Tyr_phospatase_low_mol_wt"/>
</dbReference>
<keyword evidence="2" id="KW-0378">Hydrolase</keyword>